<reference evidence="7 8" key="1">
    <citation type="submission" date="2017-04" db="EMBL/GenBank/DDBJ databases">
        <title>Draft genome sequence of Tuber borchii Vittad., a whitish edible truffle.</title>
        <authorList>
            <consortium name="DOE Joint Genome Institute"/>
            <person name="Murat C."/>
            <person name="Kuo A."/>
            <person name="Barry K.W."/>
            <person name="Clum A."/>
            <person name="Dockter R.B."/>
            <person name="Fauchery L."/>
            <person name="Iotti M."/>
            <person name="Kohler A."/>
            <person name="Labutti K."/>
            <person name="Lindquist E.A."/>
            <person name="Lipzen A."/>
            <person name="Ohm R.A."/>
            <person name="Wang M."/>
            <person name="Grigoriev I.V."/>
            <person name="Zambonelli A."/>
            <person name="Martin F.M."/>
        </authorList>
    </citation>
    <scope>NUCLEOTIDE SEQUENCE [LARGE SCALE GENOMIC DNA]</scope>
    <source>
        <strain evidence="7 8">Tbo3840</strain>
    </source>
</reference>
<dbReference type="GO" id="GO:0016020">
    <property type="term" value="C:membrane"/>
    <property type="evidence" value="ECO:0007669"/>
    <property type="project" value="TreeGrafter"/>
</dbReference>
<dbReference type="STRING" id="42251.A0A2T7A0S4"/>
<feature type="compositionally biased region" description="Low complexity" evidence="5">
    <location>
        <begin position="287"/>
        <end position="298"/>
    </location>
</feature>
<dbReference type="OrthoDB" id="5325112at2759"/>
<organism evidence="7 8">
    <name type="scientific">Tuber borchii</name>
    <name type="common">White truffle</name>
    <dbReference type="NCBI Taxonomy" id="42251"/>
    <lineage>
        <taxon>Eukaryota</taxon>
        <taxon>Fungi</taxon>
        <taxon>Dikarya</taxon>
        <taxon>Ascomycota</taxon>
        <taxon>Pezizomycotina</taxon>
        <taxon>Pezizomycetes</taxon>
        <taxon>Pezizales</taxon>
        <taxon>Tuberaceae</taxon>
        <taxon>Tuber</taxon>
    </lineage>
</organism>
<dbReference type="GO" id="GO:0015031">
    <property type="term" value="P:protein transport"/>
    <property type="evidence" value="ECO:0007669"/>
    <property type="project" value="UniProtKB-KW"/>
</dbReference>
<feature type="compositionally biased region" description="Polar residues" evidence="5">
    <location>
        <begin position="299"/>
        <end position="316"/>
    </location>
</feature>
<dbReference type="PROSITE" id="PS50219">
    <property type="entry name" value="CNH"/>
    <property type="match status" value="1"/>
</dbReference>
<dbReference type="GO" id="GO:0006914">
    <property type="term" value="P:autophagy"/>
    <property type="evidence" value="ECO:0007669"/>
    <property type="project" value="TreeGrafter"/>
</dbReference>
<dbReference type="GO" id="GO:0034058">
    <property type="term" value="P:endosomal vesicle fusion"/>
    <property type="evidence" value="ECO:0007669"/>
    <property type="project" value="TreeGrafter"/>
</dbReference>
<dbReference type="Proteomes" id="UP000244722">
    <property type="component" value="Unassembled WGS sequence"/>
</dbReference>
<evidence type="ECO:0000256" key="4">
    <source>
        <dbReference type="ARBA" id="ARBA00022927"/>
    </source>
</evidence>
<evidence type="ECO:0000256" key="3">
    <source>
        <dbReference type="ARBA" id="ARBA00022490"/>
    </source>
</evidence>
<dbReference type="AlphaFoldDB" id="A0A2T7A0S4"/>
<feature type="region of interest" description="Disordered" evidence="5">
    <location>
        <begin position="237"/>
        <end position="424"/>
    </location>
</feature>
<feature type="domain" description="CNH" evidence="6">
    <location>
        <begin position="33"/>
        <end position="519"/>
    </location>
</feature>
<dbReference type="GO" id="GO:0005737">
    <property type="term" value="C:cytoplasm"/>
    <property type="evidence" value="ECO:0007669"/>
    <property type="project" value="UniProtKB-SubCell"/>
</dbReference>
<evidence type="ECO:0000313" key="8">
    <source>
        <dbReference type="Proteomes" id="UP000244722"/>
    </source>
</evidence>
<evidence type="ECO:0000256" key="2">
    <source>
        <dbReference type="ARBA" id="ARBA00022448"/>
    </source>
</evidence>
<dbReference type="PANTHER" id="PTHR12894:SF27">
    <property type="entry name" value="TRANSFORMING GROWTH FACTOR-BETA RECEPTOR-ASSOCIATED PROTEIN 1"/>
    <property type="match status" value="1"/>
</dbReference>
<comment type="subcellular location">
    <subcellularLocation>
        <location evidence="1">Cytoplasm</location>
    </subcellularLocation>
</comment>
<comment type="caution">
    <text evidence="7">The sequence shown here is derived from an EMBL/GenBank/DDBJ whole genome shotgun (WGS) entry which is preliminary data.</text>
</comment>
<proteinExistence type="predicted"/>
<evidence type="ECO:0000313" key="7">
    <source>
        <dbReference type="EMBL" id="PUU81331.1"/>
    </source>
</evidence>
<name>A0A2T7A0S4_TUBBO</name>
<feature type="compositionally biased region" description="Polar residues" evidence="5">
    <location>
        <begin position="255"/>
        <end position="280"/>
    </location>
</feature>
<evidence type="ECO:0000256" key="5">
    <source>
        <dbReference type="SAM" id="MobiDB-lite"/>
    </source>
</evidence>
<dbReference type="EMBL" id="NESQ01000046">
    <property type="protein sequence ID" value="PUU81331.1"/>
    <property type="molecule type" value="Genomic_DNA"/>
</dbReference>
<accession>A0A2T7A0S4</accession>
<dbReference type="InterPro" id="IPR001180">
    <property type="entry name" value="CNH_dom"/>
</dbReference>
<sequence length="1187" mass="130708">MESPLPPLPSVVGPYILQDLVDDLPLSTPENPNAEITCLQFWEENLYVGTSTHELLHFVSIPATPAPSASIEPPKPIYILASRPQPPPTPAATATSPYIKKILVLPTTSTALVLSSAGFLSFYTLPEFSPVSGAPKLKDVAFIGGQDLNEVEEERVAAAQGRQVNMGRGKLIVVLAKGKLRMIRIGEAARLVKDIELKARAVEAVRRNMIACISTAENYALVDVDNIRQIPLFPISSIPTSDPSSPTESGSDTSQPLSQTSGSRAGITSGSHPPRTSSLTPRERRNSSATASKESSATVHNRSSSTGSVRGQTIRQGSRGKIPTARGGKPMSKPTHLSPPSPTSSRPLSPSAGSQPSSPTAISETGLEAPSSSSKASSSAASSATPSPGSTSPTKTTPTGSKSPARTETTISKGPLIPHVASPSPSEFLLTTGTTWEDPGVGLFVNVEGDVTRGTISFERYPDDVVVQGPWVIAVIASRAIEVQRWNMDGGENNGSEERGLLEMDDNGFKLGLSEVIGLPGRVVGAAMAMLRLETLHLRPGRAPENSESPELSRRNDEERIIAERISTVGSSVVAFKGKRICALVESPLVLRLDSLLPTFKDGTPKTRIRNVLKTLRKVDAIEPTTERGFHEVSYIRQKCGMLLLGELLKLETLEGTDIQPDEIILSEEALIESAIDPRVVLAMFGGGFIEDIVLGEGGVWVYGGIKLLFDEICAQRAEWQEGYQRDILLLLKRYLAVWRRKKGFGSIAHEKEVFATVDVSLIRVLLMLDSPEYLPQKGFTIVSEGNARGELYSLVDQDVDEFEAISNLLRSFGRLYVLSILLQNRKMYREVLVTWKRILEEGDTAGEFEDGEEKVRNYLLKLKDRSLVEEFGKWLAARNPKLGTQVFSDNKAKAKFEPEKVLEILKEHAPTAVRVYVSQLVENGNTKYANDLILLYLDDLVKVLWEFPSASERLKDSYESYRALTSPKPTYREFIADNSLPPVETDGAGDTLETNWWHNRLRFLELLSSESPYDVSKIFGSLVKFREVLVPEMVILYGKEGRHEDAIRLLTHGLKDFDTAINYCLFGGLSIFQTREIIINRDEQKTLFSVLLGEFLKLEDYQERMEQTRNLLERFGGWVDVTHVLQVVPDNWSVEMLSGFLMSALRGLVKEKAEASVMKNLRRSEILRVEANYVARCDDIGPTIER</sequence>
<evidence type="ECO:0000256" key="1">
    <source>
        <dbReference type="ARBA" id="ARBA00004496"/>
    </source>
</evidence>
<evidence type="ECO:0000259" key="6">
    <source>
        <dbReference type="PROSITE" id="PS50219"/>
    </source>
</evidence>
<keyword evidence="3" id="KW-0963">Cytoplasm</keyword>
<keyword evidence="4" id="KW-0653">Protein transport</keyword>
<dbReference type="PANTHER" id="PTHR12894">
    <property type="entry name" value="CNH DOMAIN CONTAINING"/>
    <property type="match status" value="1"/>
</dbReference>
<keyword evidence="2" id="KW-0813">Transport</keyword>
<feature type="compositionally biased region" description="Low complexity" evidence="5">
    <location>
        <begin position="369"/>
        <end position="404"/>
    </location>
</feature>
<protein>
    <recommendedName>
        <fullName evidence="6">CNH domain-containing protein</fullName>
    </recommendedName>
</protein>
<keyword evidence="8" id="KW-1185">Reference proteome</keyword>
<gene>
    <name evidence="7" type="ORF">B9Z19DRAFT_1077277</name>
</gene>
<dbReference type="InterPro" id="IPR032914">
    <property type="entry name" value="Vam6/VPS39/TRAP1"/>
</dbReference>
<feature type="compositionally biased region" description="Polar residues" evidence="5">
    <location>
        <begin position="352"/>
        <end position="363"/>
    </location>
</feature>
<feature type="compositionally biased region" description="Low complexity" evidence="5">
    <location>
        <begin position="237"/>
        <end position="254"/>
    </location>
</feature>